<dbReference type="PANTHER" id="PTHR24349">
    <property type="entry name" value="SERINE/THREONINE-PROTEIN KINASE"/>
    <property type="match status" value="1"/>
</dbReference>
<dbReference type="InterPro" id="IPR011009">
    <property type="entry name" value="Kinase-like_dom_sf"/>
</dbReference>
<dbReference type="Gene3D" id="1.10.510.10">
    <property type="entry name" value="Transferase(Phosphotransferase) domain 1"/>
    <property type="match status" value="1"/>
</dbReference>
<sequence length="183" mass="21254">KKKKIFLKKKKKKKNYFGLCRKMFPNGKPFEAATVRPGKKSYVAPEVYNYSPFNGDKADIFSLGVVYFILLCGFPPFNKPCTSDPCFRHVYERDINWLMEKWQLTHIITRECIDLLNKIFVSEDKRIDMSDLLAHPFWEGVQLEDIELPLVAIKSELNANDHNLTTNVDEHTINEAEVELAPD</sequence>
<dbReference type="Pfam" id="PF00069">
    <property type="entry name" value="Pkinase"/>
    <property type="match status" value="1"/>
</dbReference>
<feature type="domain" description="Protein kinase" evidence="6">
    <location>
        <begin position="1"/>
        <end position="138"/>
    </location>
</feature>
<keyword evidence="4" id="KW-0418">Kinase</keyword>
<evidence type="ECO:0000256" key="5">
    <source>
        <dbReference type="ARBA" id="ARBA00022840"/>
    </source>
</evidence>
<dbReference type="InterPro" id="IPR050205">
    <property type="entry name" value="CDPK_Ser/Thr_kinases"/>
</dbReference>
<evidence type="ECO:0000256" key="3">
    <source>
        <dbReference type="ARBA" id="ARBA00022741"/>
    </source>
</evidence>
<evidence type="ECO:0000256" key="4">
    <source>
        <dbReference type="ARBA" id="ARBA00022777"/>
    </source>
</evidence>
<feature type="non-terminal residue" evidence="7">
    <location>
        <position position="183"/>
    </location>
</feature>
<dbReference type="Proteomes" id="UP000023152">
    <property type="component" value="Unassembled WGS sequence"/>
</dbReference>
<gene>
    <name evidence="7" type="ORF">RFI_09056</name>
</gene>
<reference evidence="7 8" key="1">
    <citation type="journal article" date="2013" name="Curr. Biol.">
        <title>The Genome of the Foraminiferan Reticulomyxa filosa.</title>
        <authorList>
            <person name="Glockner G."/>
            <person name="Hulsmann N."/>
            <person name="Schleicher M."/>
            <person name="Noegel A.A."/>
            <person name="Eichinger L."/>
            <person name="Gallinger C."/>
            <person name="Pawlowski J."/>
            <person name="Sierra R."/>
            <person name="Euteneuer U."/>
            <person name="Pillet L."/>
            <person name="Moustafa A."/>
            <person name="Platzer M."/>
            <person name="Groth M."/>
            <person name="Szafranski K."/>
            <person name="Schliwa M."/>
        </authorList>
    </citation>
    <scope>NUCLEOTIDE SEQUENCE [LARGE SCALE GENOMIC DNA]</scope>
</reference>
<proteinExistence type="predicted"/>
<keyword evidence="5" id="KW-0067">ATP-binding</keyword>
<protein>
    <recommendedName>
        <fullName evidence="6">Protein kinase domain-containing protein</fullName>
    </recommendedName>
</protein>
<comment type="caution">
    <text evidence="7">The sequence shown here is derived from an EMBL/GenBank/DDBJ whole genome shotgun (WGS) entry which is preliminary data.</text>
</comment>
<dbReference type="AlphaFoldDB" id="X6NPY1"/>
<organism evidence="7 8">
    <name type="scientific">Reticulomyxa filosa</name>
    <dbReference type="NCBI Taxonomy" id="46433"/>
    <lineage>
        <taxon>Eukaryota</taxon>
        <taxon>Sar</taxon>
        <taxon>Rhizaria</taxon>
        <taxon>Retaria</taxon>
        <taxon>Foraminifera</taxon>
        <taxon>Monothalamids</taxon>
        <taxon>Reticulomyxidae</taxon>
        <taxon>Reticulomyxa</taxon>
    </lineage>
</organism>
<name>X6NPY1_RETFI</name>
<keyword evidence="2" id="KW-0808">Transferase</keyword>
<dbReference type="GO" id="GO:0004674">
    <property type="term" value="F:protein serine/threonine kinase activity"/>
    <property type="evidence" value="ECO:0007669"/>
    <property type="project" value="UniProtKB-KW"/>
</dbReference>
<dbReference type="InterPro" id="IPR000719">
    <property type="entry name" value="Prot_kinase_dom"/>
</dbReference>
<evidence type="ECO:0000313" key="7">
    <source>
        <dbReference type="EMBL" id="ETO28076.1"/>
    </source>
</evidence>
<dbReference type="PROSITE" id="PS50011">
    <property type="entry name" value="PROTEIN_KINASE_DOM"/>
    <property type="match status" value="1"/>
</dbReference>
<keyword evidence="8" id="KW-1185">Reference proteome</keyword>
<dbReference type="EMBL" id="ASPP01006875">
    <property type="protein sequence ID" value="ETO28076.1"/>
    <property type="molecule type" value="Genomic_DNA"/>
</dbReference>
<evidence type="ECO:0000256" key="2">
    <source>
        <dbReference type="ARBA" id="ARBA00022679"/>
    </source>
</evidence>
<evidence type="ECO:0000259" key="6">
    <source>
        <dbReference type="PROSITE" id="PS50011"/>
    </source>
</evidence>
<keyword evidence="3" id="KW-0547">Nucleotide-binding</keyword>
<dbReference type="SUPFAM" id="SSF56112">
    <property type="entry name" value="Protein kinase-like (PK-like)"/>
    <property type="match status" value="1"/>
</dbReference>
<evidence type="ECO:0000313" key="8">
    <source>
        <dbReference type="Proteomes" id="UP000023152"/>
    </source>
</evidence>
<feature type="non-terminal residue" evidence="7">
    <location>
        <position position="1"/>
    </location>
</feature>
<dbReference type="GO" id="GO:0005524">
    <property type="term" value="F:ATP binding"/>
    <property type="evidence" value="ECO:0007669"/>
    <property type="project" value="UniProtKB-KW"/>
</dbReference>
<evidence type="ECO:0000256" key="1">
    <source>
        <dbReference type="ARBA" id="ARBA00022527"/>
    </source>
</evidence>
<keyword evidence="1" id="KW-0723">Serine/threonine-protein kinase</keyword>
<dbReference type="OrthoDB" id="125413at2759"/>
<accession>X6NPY1</accession>